<organism evidence="3 4">
    <name type="scientific">Allomesorhizobium camelthorni</name>
    <dbReference type="NCBI Taxonomy" id="475069"/>
    <lineage>
        <taxon>Bacteria</taxon>
        <taxon>Pseudomonadati</taxon>
        <taxon>Pseudomonadota</taxon>
        <taxon>Alphaproteobacteria</taxon>
        <taxon>Hyphomicrobiales</taxon>
        <taxon>Phyllobacteriaceae</taxon>
        <taxon>Allomesorhizobium</taxon>
    </lineage>
</organism>
<comment type="caution">
    <text evidence="3">The sequence shown here is derived from an EMBL/GenBank/DDBJ whole genome shotgun (WGS) entry which is preliminary data.</text>
</comment>
<keyword evidence="2" id="KW-0472">Membrane</keyword>
<dbReference type="AlphaFoldDB" id="A0A6G4WEZ3"/>
<keyword evidence="4" id="KW-1185">Reference proteome</keyword>
<evidence type="ECO:0000313" key="3">
    <source>
        <dbReference type="EMBL" id="NGO53179.1"/>
    </source>
</evidence>
<name>A0A6G4WEZ3_9HYPH</name>
<accession>A0A6G4WEZ3</accession>
<dbReference type="Proteomes" id="UP001642900">
    <property type="component" value="Unassembled WGS sequence"/>
</dbReference>
<proteinExistence type="predicted"/>
<evidence type="ECO:0000256" key="1">
    <source>
        <dbReference type="SAM" id="MobiDB-lite"/>
    </source>
</evidence>
<gene>
    <name evidence="3" type="ORF">G6N73_18740</name>
</gene>
<protein>
    <submittedName>
        <fullName evidence="3">Uncharacterized protein</fullName>
    </submittedName>
</protein>
<keyword evidence="2" id="KW-0812">Transmembrane</keyword>
<evidence type="ECO:0000313" key="4">
    <source>
        <dbReference type="Proteomes" id="UP001642900"/>
    </source>
</evidence>
<dbReference type="RefSeq" id="WP_165030297.1">
    <property type="nucleotide sequence ID" value="NZ_JAAKZF010000028.1"/>
</dbReference>
<evidence type="ECO:0000256" key="2">
    <source>
        <dbReference type="SAM" id="Phobius"/>
    </source>
</evidence>
<feature type="transmembrane region" description="Helical" evidence="2">
    <location>
        <begin position="65"/>
        <end position="89"/>
    </location>
</feature>
<sequence>MEQDWDHIRRTRYSPNDVPPDWPDGVKGISMNGAALLGVHAATNQLYWDGQPLVTERRLATFERIMAGIVTASTAIVAVVEVGRAVGWITL</sequence>
<feature type="region of interest" description="Disordered" evidence="1">
    <location>
        <begin position="1"/>
        <end position="21"/>
    </location>
</feature>
<reference evidence="3 4" key="1">
    <citation type="submission" date="2020-02" db="EMBL/GenBank/DDBJ databases">
        <title>Genome sequence of strain CCNWXJ40-4.</title>
        <authorList>
            <person name="Gao J."/>
            <person name="Sun J."/>
        </authorList>
    </citation>
    <scope>NUCLEOTIDE SEQUENCE [LARGE SCALE GENOMIC DNA]</scope>
    <source>
        <strain evidence="3 4">CCNWXJ 40-4</strain>
    </source>
</reference>
<keyword evidence="2" id="KW-1133">Transmembrane helix</keyword>
<dbReference type="EMBL" id="JAAKZF010000028">
    <property type="protein sequence ID" value="NGO53179.1"/>
    <property type="molecule type" value="Genomic_DNA"/>
</dbReference>